<sequence length="403" mass="45253">MTERLKLLPKQLAYFLLKNCLGIPKLLYTLRTVPTFLCQDKLCDMDSILHLSLKAILNLNLSDLQWKQASLPVKQGGIGIRSFSDLSLPTFLSSCSGVMPLVSTILNKPVDNVVLNSWTQGVQMWEMKYQEMPEEKTQQRQWDAIILKLKIEQEVVFEDPVDVARMKALQNKESGAWLNVYPSKNIGTLLNDQSFQICIGQRLGCNICRKFTCKCGRTVDEKGLHPLSCEKSSGRYFRHAEVNNILKRALGSIDIPAQLEPTGLDRNDGKRPDGATIVPWRMGQSLVWDFTCADTLAPSYIDKTCRNAGAAAEIAVQKKHTKYSAIKSRGIGFVVMAVETMGVWCKEGKDWIREIGKRLIEKTGDPRSMNHLREKISLTIQRGNAASVLAVLPSEELGSMFYL</sequence>
<evidence type="ECO:0000313" key="1">
    <source>
        <dbReference type="EMBL" id="CAG6754069.1"/>
    </source>
</evidence>
<accession>A0A8D8ZUC2</accession>
<organism evidence="1">
    <name type="scientific">Cacopsylla melanoneura</name>
    <dbReference type="NCBI Taxonomy" id="428564"/>
    <lineage>
        <taxon>Eukaryota</taxon>
        <taxon>Metazoa</taxon>
        <taxon>Ecdysozoa</taxon>
        <taxon>Arthropoda</taxon>
        <taxon>Hexapoda</taxon>
        <taxon>Insecta</taxon>
        <taxon>Pterygota</taxon>
        <taxon>Neoptera</taxon>
        <taxon>Paraneoptera</taxon>
        <taxon>Hemiptera</taxon>
        <taxon>Sternorrhyncha</taxon>
        <taxon>Psylloidea</taxon>
        <taxon>Psyllidae</taxon>
        <taxon>Psyllinae</taxon>
        <taxon>Cacopsylla</taxon>
    </lineage>
</organism>
<dbReference type="PANTHER" id="PTHR48462:SF1">
    <property type="entry name" value="PROTEIN, PUTATIVE-RELATED"/>
    <property type="match status" value="1"/>
</dbReference>
<proteinExistence type="predicted"/>
<dbReference type="AlphaFoldDB" id="A0A8D8ZUC2"/>
<reference evidence="1" key="1">
    <citation type="submission" date="2021-05" db="EMBL/GenBank/DDBJ databases">
        <authorList>
            <person name="Alioto T."/>
            <person name="Alioto T."/>
            <person name="Gomez Garrido J."/>
        </authorList>
    </citation>
    <scope>NUCLEOTIDE SEQUENCE</scope>
</reference>
<dbReference type="EMBL" id="HBUF01538072">
    <property type="protein sequence ID" value="CAG6754069.1"/>
    <property type="molecule type" value="Transcribed_RNA"/>
</dbReference>
<name>A0A8D8ZUC2_9HEMI</name>
<dbReference type="PANTHER" id="PTHR48462">
    <property type="entry name" value="PROTEIN, PUTATIVE-RELATED"/>
    <property type="match status" value="1"/>
</dbReference>
<protein>
    <submittedName>
        <fullName evidence="1">Uncharacterized protein</fullName>
    </submittedName>
</protein>